<comment type="similarity">
    <text evidence="1">Belongs to the bacterial solute-binding protein 1 family.</text>
</comment>
<dbReference type="AlphaFoldDB" id="A0A2K9NPR1"/>
<dbReference type="InterPro" id="IPR006059">
    <property type="entry name" value="SBP"/>
</dbReference>
<dbReference type="EMBL" id="CP025704">
    <property type="protein sequence ID" value="AUN97516.1"/>
    <property type="molecule type" value="Genomic_DNA"/>
</dbReference>
<dbReference type="GO" id="GO:0015768">
    <property type="term" value="P:maltose transport"/>
    <property type="evidence" value="ECO:0007669"/>
    <property type="project" value="TreeGrafter"/>
</dbReference>
<dbReference type="PANTHER" id="PTHR30061">
    <property type="entry name" value="MALTOSE-BINDING PERIPLASMIC PROTEIN"/>
    <property type="match status" value="1"/>
</dbReference>
<evidence type="ECO:0000256" key="3">
    <source>
        <dbReference type="ARBA" id="ARBA00022597"/>
    </source>
</evidence>
<protein>
    <submittedName>
        <fullName evidence="5">Maltose/maltodextrin ABC transporter substrate-binding protein MalE</fullName>
    </submittedName>
</protein>
<keyword evidence="6" id="KW-1185">Reference proteome</keyword>
<accession>A0A2K9NPR1</accession>
<keyword evidence="2" id="KW-0813">Transport</keyword>
<dbReference type="GO" id="GO:0015144">
    <property type="term" value="F:carbohydrate transmembrane transporter activity"/>
    <property type="evidence" value="ECO:0007669"/>
    <property type="project" value="InterPro"/>
</dbReference>
<evidence type="ECO:0000313" key="5">
    <source>
        <dbReference type="EMBL" id="AUN97516.1"/>
    </source>
</evidence>
<evidence type="ECO:0000256" key="2">
    <source>
        <dbReference type="ARBA" id="ARBA00022448"/>
    </source>
</evidence>
<evidence type="ECO:0000256" key="1">
    <source>
        <dbReference type="ARBA" id="ARBA00008520"/>
    </source>
</evidence>
<keyword evidence="3" id="KW-0762">Sugar transport</keyword>
<evidence type="ECO:0000313" key="6">
    <source>
        <dbReference type="Proteomes" id="UP000235584"/>
    </source>
</evidence>
<dbReference type="Pfam" id="PF13416">
    <property type="entry name" value="SBP_bac_8"/>
    <property type="match status" value="1"/>
</dbReference>
<dbReference type="GO" id="GO:1901982">
    <property type="term" value="F:maltose binding"/>
    <property type="evidence" value="ECO:0007669"/>
    <property type="project" value="TreeGrafter"/>
</dbReference>
<dbReference type="PRINTS" id="PR00181">
    <property type="entry name" value="MALTOSEBP"/>
</dbReference>
<gene>
    <name evidence="5" type="ORF">C0V70_05195</name>
</gene>
<dbReference type="Gene3D" id="3.40.190.10">
    <property type="entry name" value="Periplasmic binding protein-like II"/>
    <property type="match status" value="2"/>
</dbReference>
<dbReference type="NCBIfam" id="NF007011">
    <property type="entry name" value="PRK09474.1"/>
    <property type="match status" value="1"/>
</dbReference>
<dbReference type="GO" id="GO:0042956">
    <property type="term" value="P:maltodextrin transmembrane transport"/>
    <property type="evidence" value="ECO:0007669"/>
    <property type="project" value="TreeGrafter"/>
</dbReference>
<name>A0A2K9NPR1_BACTC</name>
<dbReference type="OrthoDB" id="5287262at2"/>
<organism evidence="5 6">
    <name type="scientific">Bacteriovorax stolpii</name>
    <name type="common">Bdellovibrio stolpii</name>
    <dbReference type="NCBI Taxonomy" id="960"/>
    <lineage>
        <taxon>Bacteria</taxon>
        <taxon>Pseudomonadati</taxon>
        <taxon>Bdellovibrionota</taxon>
        <taxon>Bacteriovoracia</taxon>
        <taxon>Bacteriovoracales</taxon>
        <taxon>Bacteriovoracaceae</taxon>
        <taxon>Bacteriovorax</taxon>
    </lineage>
</organism>
<sequence>MPVKNFFLSLFFLAFAHTTLAADVLIWTSNEGAAKAINEIKKDFETEYKTKVVVEVLNKDLTSLFKTASLTKKGPDILLWANDVSGELAQSGLIEPLDEIPDLTDNFLPVSLKAFKYKGRLYGYPYAVESLALFYNKDLVKTAPASFEELVSIARKLNNPKKNTYGFLYDIKTFFFSFPILNAANGYIFGENESGLNGRDVGITGFEEGLSFLQGLSNEGLIPSSTDRGIAFQHFKEGKLAFTIDGPWAIKDLDAAKVNYGIAVLPTLKNKVAKPFVGVHGFMIRRSSQNKLRAKEFAEKFLLSKKGIELFYKYDNRAPARIDALNELSAKDERLLTLKKSAENGVAMPNIPQMGSVWNAMGKALSLSLEQKTPAKEALQLVRPQIK</sequence>
<dbReference type="KEGG" id="bsto:C0V70_05195"/>
<keyword evidence="4" id="KW-0732">Signal</keyword>
<dbReference type="CDD" id="cd13586">
    <property type="entry name" value="PBP2_Maltose_binding_like"/>
    <property type="match status" value="1"/>
</dbReference>
<reference evidence="5 6" key="1">
    <citation type="submission" date="2018-01" db="EMBL/GenBank/DDBJ databases">
        <title>Complete genome sequence of Bacteriovorax stolpii DSM12778.</title>
        <authorList>
            <person name="Tang B."/>
            <person name="Chang J."/>
        </authorList>
    </citation>
    <scope>NUCLEOTIDE SEQUENCE [LARGE SCALE GENOMIC DNA]</scope>
    <source>
        <strain evidence="5 6">DSM 12778</strain>
    </source>
</reference>
<evidence type="ECO:0000256" key="4">
    <source>
        <dbReference type="ARBA" id="ARBA00022729"/>
    </source>
</evidence>
<dbReference type="PANTHER" id="PTHR30061:SF50">
    <property type="entry name" value="MALTOSE_MALTODEXTRIN-BINDING PERIPLASMIC PROTEIN"/>
    <property type="match status" value="1"/>
</dbReference>
<dbReference type="InterPro" id="IPR006060">
    <property type="entry name" value="Maltose/Cyclodextrin-bd"/>
</dbReference>
<proteinExistence type="inferred from homology"/>
<dbReference type="Proteomes" id="UP000235584">
    <property type="component" value="Chromosome"/>
</dbReference>
<dbReference type="SUPFAM" id="SSF53850">
    <property type="entry name" value="Periplasmic binding protein-like II"/>
    <property type="match status" value="1"/>
</dbReference>
<dbReference type="GO" id="GO:0055052">
    <property type="term" value="C:ATP-binding cassette (ABC) transporter complex, substrate-binding subunit-containing"/>
    <property type="evidence" value="ECO:0007669"/>
    <property type="project" value="TreeGrafter"/>
</dbReference>